<feature type="compositionally biased region" description="Polar residues" evidence="4">
    <location>
        <begin position="273"/>
        <end position="282"/>
    </location>
</feature>
<dbReference type="SMART" id="SM00028">
    <property type="entry name" value="TPR"/>
    <property type="match status" value="4"/>
</dbReference>
<evidence type="ECO:0000313" key="6">
    <source>
        <dbReference type="Proteomes" id="UP000237144"/>
    </source>
</evidence>
<sequence length="726" mass="78337">MTFGALAAVGACVQIVKTLYEYYNVHSRNKALLDILESFSQNLEISIERLQAREEMLGFAQNDALDSIERDFRKAKEWLLANDKNLRSIWTALQAADKLKDLDDRLTKAFASKMSVAIFSALQDTRAGVARIETTLEGLPINLEMVCKTSTKEAIHEAIGELKAEAYAVAGGGEGPGRGFVNGEAEKIISQLVDQLAEQERLKEDEELMLMSTYPTLDPLAISSAPPVPYAPASSHAPASSRGVPSEYSSHHDEPFEPAASKASSRFSRKKSQQTLASTAMTSEGGDFTESADAAGLAFSPIDLTGADIVDPVLASDGSIYDRWSLVNGPPRFSSVPPEPLTIVGDVVQLREKLFAAFPERKQKFRDLRQAYRLATLRLYKSAAFTDLPELLGRLSNVLRYEPNSISLHIRRGYVNYRLRFLEAAVADFQAAVEQSKLGINGEKDRHKADVDALRARALALAEMHRYEDAKLDIETVLEQSPRDILCLSLRASMAGNEGDAKSARADLAATNAAVRAGRAFRSRLGDEDSDLEYLARGWAYCSVGDFGSAAADMAFAAGLRDPIDPYAAACQALALIKEEEGRLGKPSDETTITCAAQLEASLGVLQALVDDGIAGARTGISSSGAVAITAVEAGYPVCAYPTLLLRGSARAAQGDTQNALRDLELALRIQPACVQDDSGVLCAMAELYFASGERDKAQRAFDRAIAAAGRGTRAAIIECREAHGL</sequence>
<reference evidence="5 6" key="1">
    <citation type="journal article" date="2018" name="Front. Microbiol.">
        <title>Prospects for Fungal Bioremediation of Acidic Radioactive Waste Sites: Characterization and Genome Sequence of Rhodotorula taiwanensis MD1149.</title>
        <authorList>
            <person name="Tkavc R."/>
            <person name="Matrosova V.Y."/>
            <person name="Grichenko O.E."/>
            <person name="Gostincar C."/>
            <person name="Volpe R.P."/>
            <person name="Klimenkova P."/>
            <person name="Gaidamakova E.K."/>
            <person name="Zhou C.E."/>
            <person name="Stewart B.J."/>
            <person name="Lyman M.G."/>
            <person name="Malfatti S.A."/>
            <person name="Rubinfeld B."/>
            <person name="Courtot M."/>
            <person name="Singh J."/>
            <person name="Dalgard C.L."/>
            <person name="Hamilton T."/>
            <person name="Frey K.G."/>
            <person name="Gunde-Cimerman N."/>
            <person name="Dugan L."/>
            <person name="Daly M.J."/>
        </authorList>
    </citation>
    <scope>NUCLEOTIDE SEQUENCE [LARGE SCALE GENOMIC DNA]</scope>
    <source>
        <strain evidence="5 6">MD1149</strain>
    </source>
</reference>
<organism evidence="5 6">
    <name type="scientific">Rhodotorula taiwanensis</name>
    <dbReference type="NCBI Taxonomy" id="741276"/>
    <lineage>
        <taxon>Eukaryota</taxon>
        <taxon>Fungi</taxon>
        <taxon>Dikarya</taxon>
        <taxon>Basidiomycota</taxon>
        <taxon>Pucciniomycotina</taxon>
        <taxon>Microbotryomycetes</taxon>
        <taxon>Sporidiobolales</taxon>
        <taxon>Sporidiobolaceae</taxon>
        <taxon>Rhodotorula</taxon>
    </lineage>
</organism>
<gene>
    <name evidence="5" type="ORF">BMF94_0861</name>
</gene>
<feature type="compositionally biased region" description="Low complexity" evidence="4">
    <location>
        <begin position="228"/>
        <end position="241"/>
    </location>
</feature>
<keyword evidence="6" id="KW-1185">Reference proteome</keyword>
<comment type="caution">
    <text evidence="5">The sequence shown here is derived from an EMBL/GenBank/DDBJ whole genome shotgun (WGS) entry which is preliminary data.</text>
</comment>
<keyword evidence="1" id="KW-0677">Repeat</keyword>
<dbReference type="InterPro" id="IPR019734">
    <property type="entry name" value="TPR_rpt"/>
</dbReference>
<keyword evidence="3" id="KW-0175">Coiled coil</keyword>
<evidence type="ECO:0000256" key="4">
    <source>
        <dbReference type="SAM" id="MobiDB-lite"/>
    </source>
</evidence>
<dbReference type="InterPro" id="IPR011990">
    <property type="entry name" value="TPR-like_helical_dom_sf"/>
</dbReference>
<dbReference type="EMBL" id="PJQD01000008">
    <property type="protein sequence ID" value="POY76138.1"/>
    <property type="molecule type" value="Genomic_DNA"/>
</dbReference>
<dbReference type="OrthoDB" id="1926212at2759"/>
<proteinExistence type="predicted"/>
<evidence type="ECO:0000256" key="1">
    <source>
        <dbReference type="ARBA" id="ARBA00022737"/>
    </source>
</evidence>
<protein>
    <submittedName>
        <fullName evidence="5">Uncharacterized protein</fullName>
    </submittedName>
</protein>
<evidence type="ECO:0000256" key="2">
    <source>
        <dbReference type="ARBA" id="ARBA00022803"/>
    </source>
</evidence>
<dbReference type="AlphaFoldDB" id="A0A2S5BH81"/>
<dbReference type="SUPFAM" id="SSF48452">
    <property type="entry name" value="TPR-like"/>
    <property type="match status" value="2"/>
</dbReference>
<dbReference type="PANTHER" id="PTHR44858">
    <property type="entry name" value="TETRATRICOPEPTIDE REPEAT PROTEIN 6"/>
    <property type="match status" value="1"/>
</dbReference>
<keyword evidence="2" id="KW-0802">TPR repeat</keyword>
<dbReference type="Gene3D" id="1.25.40.10">
    <property type="entry name" value="Tetratricopeptide repeat domain"/>
    <property type="match status" value="2"/>
</dbReference>
<accession>A0A2S5BH81</accession>
<dbReference type="Proteomes" id="UP000237144">
    <property type="component" value="Unassembled WGS sequence"/>
</dbReference>
<dbReference type="InterPro" id="IPR050498">
    <property type="entry name" value="Ycf3"/>
</dbReference>
<feature type="region of interest" description="Disordered" evidence="4">
    <location>
        <begin position="228"/>
        <end position="287"/>
    </location>
</feature>
<dbReference type="PANTHER" id="PTHR44858:SF1">
    <property type="entry name" value="UDP-N-ACETYLGLUCOSAMINE--PEPTIDE N-ACETYLGLUCOSAMINYLTRANSFERASE SPINDLY-RELATED"/>
    <property type="match status" value="1"/>
</dbReference>
<evidence type="ECO:0000256" key="3">
    <source>
        <dbReference type="SAM" id="Coils"/>
    </source>
</evidence>
<feature type="coiled-coil region" evidence="3">
    <location>
        <begin position="182"/>
        <end position="209"/>
    </location>
</feature>
<evidence type="ECO:0000313" key="5">
    <source>
        <dbReference type="EMBL" id="POY76138.1"/>
    </source>
</evidence>
<name>A0A2S5BH81_9BASI</name>